<dbReference type="Proteomes" id="UP000680588">
    <property type="component" value="Chromosome"/>
</dbReference>
<organism evidence="1 2">
    <name type="scientific">Arthrobacter sunyaminii</name>
    <dbReference type="NCBI Taxonomy" id="2816859"/>
    <lineage>
        <taxon>Bacteria</taxon>
        <taxon>Bacillati</taxon>
        <taxon>Actinomycetota</taxon>
        <taxon>Actinomycetes</taxon>
        <taxon>Micrococcales</taxon>
        <taxon>Micrococcaceae</taxon>
        <taxon>Arthrobacter</taxon>
    </lineage>
</organism>
<evidence type="ECO:0000313" key="2">
    <source>
        <dbReference type="Proteomes" id="UP000680588"/>
    </source>
</evidence>
<keyword evidence="2" id="KW-1185">Reference proteome</keyword>
<dbReference type="EMBL" id="CP076456">
    <property type="protein sequence ID" value="QWQ36479.1"/>
    <property type="molecule type" value="Genomic_DNA"/>
</dbReference>
<dbReference type="KEGG" id="asun:KG104_01210"/>
<dbReference type="AlphaFoldDB" id="A0A975S614"/>
<dbReference type="RefSeq" id="WP_207348339.1">
    <property type="nucleotide sequence ID" value="NZ_CP076456.1"/>
</dbReference>
<protein>
    <submittedName>
        <fullName evidence="1">Uncharacterized protein</fullName>
    </submittedName>
</protein>
<evidence type="ECO:0000313" key="1">
    <source>
        <dbReference type="EMBL" id="QWQ36479.1"/>
    </source>
</evidence>
<accession>A0A975S614</accession>
<reference evidence="1" key="1">
    <citation type="submission" date="2021-06" db="EMBL/GenBank/DDBJ databases">
        <title>Novel species in genus Arthrobacter.</title>
        <authorList>
            <person name="Zhang G."/>
        </authorList>
    </citation>
    <scope>NUCLEOTIDE SEQUENCE</scope>
    <source>
        <strain evidence="1">Zg-ZUI122</strain>
    </source>
</reference>
<gene>
    <name evidence="1" type="ORF">KG104_01210</name>
</gene>
<name>A0A975S614_9MICC</name>
<proteinExistence type="predicted"/>
<sequence>MNKFAQTTQEQATAAWINYLNQLRVDALLELLATQKDNLSDAISSINNALLKIDLEVVSTNRGGQKGMHGFIAEIAELGIGNARELISGQKATYTWVNDNGPVDLMRAGVDIQQKFSMSGGSFSLAAVEEHLKRYPDYVKNGGRYQIPQDHFTTVQRLHSMSPEEAGRLVSRSGKGESFKDWQRINKFFNEGSIQIESLEPSKLDYRDVQRGTYASTLESEQDSLRSTDRALRDRAYQRSRPKLEEGAKASLVAATLEGGTSFLLAVMAKRKAGKQFQEFSAQDWAEILTESGLGVARGGVRGVSVYSLTNFTATSAAVASSIVTATFGIAEQAHRLRNGELGALEFLENAEVVCLEAAIAALSSFVGQALIPVPVIGAVIGNTVGTIMYQCVSASLSRTEADLIKGYLADQRALDEELAAQYGRLVDELNQGLSNYLAVLERAFSPDLQIALRGSIDLARALGVPTDEILDSKNKTSSYFLD</sequence>